<proteinExistence type="predicted"/>
<gene>
    <name evidence="4" type="ORF">HGRIS_004422</name>
</gene>
<dbReference type="PROSITE" id="PS50157">
    <property type="entry name" value="ZINC_FINGER_C2H2_2"/>
    <property type="match status" value="1"/>
</dbReference>
<evidence type="ECO:0000259" key="3">
    <source>
        <dbReference type="PROSITE" id="PS50157"/>
    </source>
</evidence>
<feature type="region of interest" description="Disordered" evidence="2">
    <location>
        <begin position="618"/>
        <end position="642"/>
    </location>
</feature>
<comment type="caution">
    <text evidence="4">The sequence shown here is derived from an EMBL/GenBank/DDBJ whole genome shotgun (WGS) entry which is preliminary data.</text>
</comment>
<keyword evidence="1" id="KW-0479">Metal-binding</keyword>
<evidence type="ECO:0000256" key="1">
    <source>
        <dbReference type="PROSITE-ProRule" id="PRU00042"/>
    </source>
</evidence>
<accession>A0ABR3JBX6</accession>
<dbReference type="InterPro" id="IPR013087">
    <property type="entry name" value="Znf_C2H2_type"/>
</dbReference>
<reference evidence="5" key="1">
    <citation type="submission" date="2024-06" db="EMBL/GenBank/DDBJ databases">
        <title>Multi-omics analyses provide insights into the biosynthesis of the anticancer antibiotic pleurotin in Hohenbuehelia grisea.</title>
        <authorList>
            <person name="Weaver J.A."/>
            <person name="Alberti F."/>
        </authorList>
    </citation>
    <scope>NUCLEOTIDE SEQUENCE [LARGE SCALE GENOMIC DNA]</scope>
    <source>
        <strain evidence="5">T-177</strain>
    </source>
</reference>
<feature type="compositionally biased region" description="Low complexity" evidence="2">
    <location>
        <begin position="412"/>
        <end position="427"/>
    </location>
</feature>
<dbReference type="InterPro" id="IPR036236">
    <property type="entry name" value="Znf_C2H2_sf"/>
</dbReference>
<dbReference type="Proteomes" id="UP001556367">
    <property type="component" value="Unassembled WGS sequence"/>
</dbReference>
<sequence length="642" mass="68499">MASFNDSHRGIVTGNDENMHINIHIESADDAGSQTIPIEDISNASYYTSFDNSDAFSQQNSPAHHAIAVAGFNGVAQYPFEDDLLTSAPSSQPSNVDGLHPKGININTSSFTHYRSRNEDWSPASVHLGDEFPPHDDDHTRSELFSERGFSNSPTDTHSLYNVQLETMALSSGSNNLLSPVSAFKPRPRHDFEGTVDPKDVFPDQDADFFGVSAESIRLAHAFNGAEILIPDHTLNQFSGDPSPIHSTQSSYSTLSDALGPSQGSQGSDGSSPSTFTKVDYSRRKSDVGGARPSKFTIAPESNRPHGHVSSQSWSIPASAPVHPQTSTGYFTFTPKMPSALASAPGMLGRQRSGSVNTASHADFGSGDRGRGASRPSTSTPGSRRHSPYPRRGGSELSLNTATERPPPMTPSPASDGSLPSSSSQSPFSPPLPMQPPSWPPVPAGPGLTRGKHAKSCSATVPKDKQLLSPLDGAALHRSNSTPTRGRSHSHGRGRGTASVANASPGSGVTYLPPVPSQPGLNTFRVKQEPDYGFGVLGAQQNAVAGPSGSYSSDHEIARPNVTSEATRNASLSRRKKEAKFVCGTCGTDFTAKHNYDRHVQAHEGIRPFECACGTRFTSKSDRKRHKTRSQNPVCQNEVQDP</sequence>
<feature type="compositionally biased region" description="Polar residues" evidence="2">
    <location>
        <begin position="239"/>
        <end position="256"/>
    </location>
</feature>
<feature type="region of interest" description="Disordered" evidence="2">
    <location>
        <begin position="342"/>
        <end position="509"/>
    </location>
</feature>
<dbReference type="Gene3D" id="3.30.160.60">
    <property type="entry name" value="Classic Zinc Finger"/>
    <property type="match status" value="1"/>
</dbReference>
<evidence type="ECO:0000256" key="2">
    <source>
        <dbReference type="SAM" id="MobiDB-lite"/>
    </source>
</evidence>
<keyword evidence="1" id="KW-0863">Zinc-finger</keyword>
<dbReference type="EMBL" id="JASNQZ010000008">
    <property type="protein sequence ID" value="KAL0953159.1"/>
    <property type="molecule type" value="Genomic_DNA"/>
</dbReference>
<feature type="compositionally biased region" description="Pro residues" evidence="2">
    <location>
        <begin position="428"/>
        <end position="444"/>
    </location>
</feature>
<evidence type="ECO:0000313" key="4">
    <source>
        <dbReference type="EMBL" id="KAL0953159.1"/>
    </source>
</evidence>
<dbReference type="SUPFAM" id="SSF57667">
    <property type="entry name" value="beta-beta-alpha zinc fingers"/>
    <property type="match status" value="1"/>
</dbReference>
<name>A0ABR3JBX6_9AGAR</name>
<evidence type="ECO:0000313" key="5">
    <source>
        <dbReference type="Proteomes" id="UP001556367"/>
    </source>
</evidence>
<feature type="compositionally biased region" description="Polar residues" evidence="2">
    <location>
        <begin position="630"/>
        <end position="642"/>
    </location>
</feature>
<feature type="region of interest" description="Disordered" evidence="2">
    <location>
        <begin position="239"/>
        <end position="321"/>
    </location>
</feature>
<organism evidence="4 5">
    <name type="scientific">Hohenbuehelia grisea</name>
    <dbReference type="NCBI Taxonomy" id="104357"/>
    <lineage>
        <taxon>Eukaryota</taxon>
        <taxon>Fungi</taxon>
        <taxon>Dikarya</taxon>
        <taxon>Basidiomycota</taxon>
        <taxon>Agaricomycotina</taxon>
        <taxon>Agaricomycetes</taxon>
        <taxon>Agaricomycetidae</taxon>
        <taxon>Agaricales</taxon>
        <taxon>Pleurotineae</taxon>
        <taxon>Pleurotaceae</taxon>
        <taxon>Hohenbuehelia</taxon>
    </lineage>
</organism>
<keyword evidence="1" id="KW-0862">Zinc</keyword>
<dbReference type="PROSITE" id="PS00028">
    <property type="entry name" value="ZINC_FINGER_C2H2_1"/>
    <property type="match status" value="1"/>
</dbReference>
<keyword evidence="5" id="KW-1185">Reference proteome</keyword>
<feature type="domain" description="C2H2-type" evidence="3">
    <location>
        <begin position="581"/>
        <end position="608"/>
    </location>
</feature>
<feature type="compositionally biased region" description="Low complexity" evidence="2">
    <location>
        <begin position="260"/>
        <end position="274"/>
    </location>
</feature>
<protein>
    <recommendedName>
        <fullName evidence="3">C2H2-type domain-containing protein</fullName>
    </recommendedName>
</protein>